<keyword evidence="7" id="KW-0574">Periplasm</keyword>
<keyword evidence="5" id="KW-0719">Serine esterase</keyword>
<evidence type="ECO:0000256" key="6">
    <source>
        <dbReference type="ARBA" id="ARBA00022525"/>
    </source>
</evidence>
<evidence type="ECO:0000313" key="18">
    <source>
        <dbReference type="Proteomes" id="UP000539313"/>
    </source>
</evidence>
<evidence type="ECO:0000256" key="3">
    <source>
        <dbReference type="ARBA" id="ARBA00008645"/>
    </source>
</evidence>
<keyword evidence="15" id="KW-0732">Signal</keyword>
<name>A0A7W3R6L2_9ACTN</name>
<dbReference type="EMBL" id="JACJII010000001">
    <property type="protein sequence ID" value="MBA9001651.1"/>
    <property type="molecule type" value="Genomic_DNA"/>
</dbReference>
<evidence type="ECO:0000256" key="11">
    <source>
        <dbReference type="ARBA" id="ARBA00033707"/>
    </source>
</evidence>
<dbReference type="InterPro" id="IPR050261">
    <property type="entry name" value="FrsA_esterase"/>
</dbReference>
<gene>
    <name evidence="17" type="ORF">HNR21_000533</name>
</gene>
<evidence type="ECO:0000256" key="15">
    <source>
        <dbReference type="SAM" id="SignalP"/>
    </source>
</evidence>
<organism evidence="17 18">
    <name type="scientific">Thermomonospora cellulosilytica</name>
    <dbReference type="NCBI Taxonomy" id="1411118"/>
    <lineage>
        <taxon>Bacteria</taxon>
        <taxon>Bacillati</taxon>
        <taxon>Actinomycetota</taxon>
        <taxon>Actinomycetes</taxon>
        <taxon>Streptosporangiales</taxon>
        <taxon>Thermomonosporaceae</taxon>
        <taxon>Thermomonospora</taxon>
    </lineage>
</organism>
<evidence type="ECO:0000256" key="12">
    <source>
        <dbReference type="ARBA" id="ARBA00033764"/>
    </source>
</evidence>
<evidence type="ECO:0000256" key="10">
    <source>
        <dbReference type="ARBA" id="ARBA00033629"/>
    </source>
</evidence>
<dbReference type="InterPro" id="IPR041127">
    <property type="entry name" value="PET_hydrolase/cutinase-like"/>
</dbReference>
<evidence type="ECO:0000259" key="16">
    <source>
        <dbReference type="Pfam" id="PF12740"/>
    </source>
</evidence>
<feature type="domain" description="PET hydrolase/cutinase-like" evidence="16">
    <location>
        <begin position="31"/>
        <end position="291"/>
    </location>
</feature>
<dbReference type="RefSeq" id="WP_182703885.1">
    <property type="nucleotide sequence ID" value="NZ_JACJII010000001.1"/>
</dbReference>
<dbReference type="SUPFAM" id="SSF53474">
    <property type="entry name" value="alpha/beta-Hydrolases"/>
    <property type="match status" value="1"/>
</dbReference>
<proteinExistence type="inferred from homology"/>
<dbReference type="GO" id="GO:0050525">
    <property type="term" value="F:cutinase activity"/>
    <property type="evidence" value="ECO:0007669"/>
    <property type="project" value="UniProtKB-EC"/>
</dbReference>
<comment type="caution">
    <text evidence="17">The sequence shown here is derived from an EMBL/GenBank/DDBJ whole genome shotgun (WGS) entry which is preliminary data.</text>
</comment>
<evidence type="ECO:0000313" key="17">
    <source>
        <dbReference type="EMBL" id="MBA9001651.1"/>
    </source>
</evidence>
<protein>
    <recommendedName>
        <fullName evidence="13">Poly(ethylene terephthalate) hydrolase</fullName>
        <ecNumber evidence="12">3.1.1.101</ecNumber>
        <ecNumber evidence="4">3.1.1.74</ecNumber>
    </recommendedName>
</protein>
<comment type="catalytic activity">
    <reaction evidence="11">
        <text>(ethylene terephthalate)(n) + H2O = (ethylene terephthalate)(n-1) + 4-[(2-hydroxyethoxy)carbonyl]benzoate + H(+)</text>
        <dbReference type="Rhea" id="RHEA:49528"/>
        <dbReference type="Rhea" id="RHEA-COMP:12420"/>
        <dbReference type="Rhea" id="RHEA-COMP:12421"/>
        <dbReference type="ChEBI" id="CHEBI:15377"/>
        <dbReference type="ChEBI" id="CHEBI:15378"/>
        <dbReference type="ChEBI" id="CHEBI:131701"/>
        <dbReference type="ChEBI" id="CHEBI:131704"/>
        <dbReference type="EC" id="3.1.1.101"/>
    </reaction>
    <physiologicalReaction direction="left-to-right" evidence="11">
        <dbReference type="Rhea" id="RHEA:49529"/>
    </physiologicalReaction>
</comment>
<evidence type="ECO:0000256" key="4">
    <source>
        <dbReference type="ARBA" id="ARBA00013095"/>
    </source>
</evidence>
<dbReference type="AlphaFoldDB" id="A0A7W3R6L2"/>
<evidence type="ECO:0000256" key="2">
    <source>
        <dbReference type="ARBA" id="ARBA00004613"/>
    </source>
</evidence>
<sequence length="293" mass="31135">MRRSHRRPLRLALAAAALAVAGTGTAATAAQAADNPYERGPDPTERSVTAARGPFAIAQMEVSGGVGAGFNSGTVFYPTDTGQGTFGAIAAIPGFVSPEAIVRWFGPRLASQGFVVITLTSDGATDTPASRGDQLLAALDHLTTQSRVRDRIDPTRLAVLGHSMGGGASLAAAAERPTLQAAVPLAPWHTDKTWNDVRVPTMIIGGENDNIAPVRTHAEAFYTSMSNAPDKAYLEIARGGHMEPSAESDLVAKYTISWMKRFVDNDTRYDQFLCPAPRPSTQISEYRDTCPHS</sequence>
<evidence type="ECO:0000256" key="1">
    <source>
        <dbReference type="ARBA" id="ARBA00004418"/>
    </source>
</evidence>
<dbReference type="PROSITE" id="PS51318">
    <property type="entry name" value="TAT"/>
    <property type="match status" value="1"/>
</dbReference>
<dbReference type="PANTHER" id="PTHR22946:SF9">
    <property type="entry name" value="POLYKETIDE TRANSFERASE AF380"/>
    <property type="match status" value="1"/>
</dbReference>
<dbReference type="InterPro" id="IPR029058">
    <property type="entry name" value="AB_hydrolase_fold"/>
</dbReference>
<evidence type="ECO:0000256" key="13">
    <source>
        <dbReference type="ARBA" id="ARBA00033780"/>
    </source>
</evidence>
<dbReference type="Proteomes" id="UP000539313">
    <property type="component" value="Unassembled WGS sequence"/>
</dbReference>
<dbReference type="InterPro" id="IPR006311">
    <property type="entry name" value="TAT_signal"/>
</dbReference>
<evidence type="ECO:0000256" key="7">
    <source>
        <dbReference type="ARBA" id="ARBA00022764"/>
    </source>
</evidence>
<dbReference type="EC" id="3.1.1.74" evidence="4"/>
<dbReference type="Gene3D" id="3.40.50.1820">
    <property type="entry name" value="alpha/beta hydrolase"/>
    <property type="match status" value="1"/>
</dbReference>
<comment type="subcellular location">
    <subcellularLocation>
        <location evidence="1">Periplasm</location>
    </subcellularLocation>
    <subcellularLocation>
        <location evidence="2">Secreted</location>
    </subcellularLocation>
</comment>
<evidence type="ECO:0000256" key="5">
    <source>
        <dbReference type="ARBA" id="ARBA00022487"/>
    </source>
</evidence>
<keyword evidence="9" id="KW-1015">Disulfide bond</keyword>
<keyword evidence="18" id="KW-1185">Reference proteome</keyword>
<dbReference type="GO" id="GO:0005576">
    <property type="term" value="C:extracellular region"/>
    <property type="evidence" value="ECO:0007669"/>
    <property type="project" value="UniProtKB-SubCell"/>
</dbReference>
<reference evidence="17 18" key="1">
    <citation type="submission" date="2020-08" db="EMBL/GenBank/DDBJ databases">
        <title>Sequencing the genomes of 1000 actinobacteria strains.</title>
        <authorList>
            <person name="Klenk H.-P."/>
        </authorList>
    </citation>
    <scope>NUCLEOTIDE SEQUENCE [LARGE SCALE GENOMIC DNA]</scope>
    <source>
        <strain evidence="17 18">DSM 45823</strain>
    </source>
</reference>
<comment type="similarity">
    <text evidence="3">Belongs to the AB hydrolase superfamily.</text>
</comment>
<keyword evidence="8 17" id="KW-0378">Hydrolase</keyword>
<evidence type="ECO:0000256" key="9">
    <source>
        <dbReference type="ARBA" id="ARBA00023157"/>
    </source>
</evidence>
<keyword evidence="6" id="KW-0964">Secreted</keyword>
<comment type="catalytic activity">
    <reaction evidence="10">
        <text>a butanoate ester + H2O = an aliphatic alcohol + butanoate + H(+)</text>
        <dbReference type="Rhea" id="RHEA:47348"/>
        <dbReference type="ChEBI" id="CHEBI:2571"/>
        <dbReference type="ChEBI" id="CHEBI:15377"/>
        <dbReference type="ChEBI" id="CHEBI:15378"/>
        <dbReference type="ChEBI" id="CHEBI:17968"/>
        <dbReference type="ChEBI" id="CHEBI:50477"/>
    </reaction>
    <physiologicalReaction direction="left-to-right" evidence="10">
        <dbReference type="Rhea" id="RHEA:47349"/>
    </physiologicalReaction>
</comment>
<dbReference type="PANTHER" id="PTHR22946">
    <property type="entry name" value="DIENELACTONE HYDROLASE DOMAIN-CONTAINING PROTEIN-RELATED"/>
    <property type="match status" value="1"/>
</dbReference>
<feature type="chain" id="PRO_5031344029" description="Poly(ethylene terephthalate) hydrolase" evidence="15">
    <location>
        <begin position="33"/>
        <end position="293"/>
    </location>
</feature>
<feature type="signal peptide" evidence="15">
    <location>
        <begin position="1"/>
        <end position="32"/>
    </location>
</feature>
<dbReference type="Pfam" id="PF12740">
    <property type="entry name" value="PETase"/>
    <property type="match status" value="1"/>
</dbReference>
<evidence type="ECO:0000256" key="14">
    <source>
        <dbReference type="ARBA" id="ARBA00034045"/>
    </source>
</evidence>
<comment type="catalytic activity">
    <reaction evidence="14">
        <text>cutin + H2O = cutin monomers.</text>
        <dbReference type="EC" id="3.1.1.74"/>
    </reaction>
</comment>
<evidence type="ECO:0000256" key="8">
    <source>
        <dbReference type="ARBA" id="ARBA00022801"/>
    </source>
</evidence>
<accession>A0A7W3R6L2</accession>
<dbReference type="GO" id="GO:0042597">
    <property type="term" value="C:periplasmic space"/>
    <property type="evidence" value="ECO:0007669"/>
    <property type="project" value="UniProtKB-SubCell"/>
</dbReference>
<dbReference type="EC" id="3.1.1.101" evidence="12"/>